<keyword evidence="1" id="KW-0812">Transmembrane</keyword>
<dbReference type="Gene3D" id="2.40.128.690">
    <property type="entry name" value="YycH protein, domain 3-like"/>
    <property type="match status" value="1"/>
</dbReference>
<comment type="caution">
    <text evidence="3">The sequence shown here is derived from an EMBL/GenBank/DDBJ whole genome shotgun (WGS) entry which is preliminary data.</text>
</comment>
<keyword evidence="4" id="KW-1185">Reference proteome</keyword>
<dbReference type="EMBL" id="JBAWSY010000014">
    <property type="protein sequence ID" value="MEI4771006.1"/>
    <property type="molecule type" value="Genomic_DNA"/>
</dbReference>
<feature type="transmembrane region" description="Helical" evidence="1">
    <location>
        <begin position="9"/>
        <end position="26"/>
    </location>
</feature>
<sequence>MDWNKTKTIFIIVFSILNVFLFSLYLNRYNDAIDLEVLSDATIEDRLFQDNITVPKMDIDIKEASFVSGNTHNFILEELEKLPNQTITVDGLKLTSTFDKSISITEENTVEKLVRENVLRGNSYGLWKTDEENKSATFFQKVNNRFVYYNQNATLVVYWNDQQELVRYEQKILDNLEDYDEDKTLLSPIQAIKVLYDGGLLKPDSIVKEIKLGYSRLIELTETQVFAPTWHILVELPDGTREDHFVNAIEGRIVEIQKNQEQAVVK</sequence>
<accession>A0ABU8F7L7</accession>
<protein>
    <submittedName>
        <fullName evidence="3">Two-component system regulatory protein YycI</fullName>
    </submittedName>
</protein>
<evidence type="ECO:0000313" key="3">
    <source>
        <dbReference type="EMBL" id="MEI4771006.1"/>
    </source>
</evidence>
<keyword evidence="1" id="KW-0472">Membrane</keyword>
<dbReference type="Pfam" id="PF09648">
    <property type="entry name" value="YycI"/>
    <property type="match status" value="1"/>
</dbReference>
<evidence type="ECO:0000259" key="2">
    <source>
        <dbReference type="Pfam" id="PF09648"/>
    </source>
</evidence>
<evidence type="ECO:0000256" key="1">
    <source>
        <dbReference type="SAM" id="Phobius"/>
    </source>
</evidence>
<dbReference type="InterPro" id="IPR018604">
    <property type="entry name" value="YycI-like"/>
</dbReference>
<feature type="domain" description="Regulatory protein YycH-like" evidence="2">
    <location>
        <begin position="40"/>
        <end position="249"/>
    </location>
</feature>
<keyword evidence="1" id="KW-1133">Transmembrane helix</keyword>
<evidence type="ECO:0000313" key="4">
    <source>
        <dbReference type="Proteomes" id="UP001364890"/>
    </source>
</evidence>
<proteinExistence type="predicted"/>
<gene>
    <name evidence="3" type="primary">yycI</name>
    <name evidence="3" type="ORF">WAX74_15390</name>
</gene>
<organism evidence="3 4">
    <name type="scientific">Psychrobacillus mangrovi</name>
    <dbReference type="NCBI Taxonomy" id="3117745"/>
    <lineage>
        <taxon>Bacteria</taxon>
        <taxon>Bacillati</taxon>
        <taxon>Bacillota</taxon>
        <taxon>Bacilli</taxon>
        <taxon>Bacillales</taxon>
        <taxon>Bacillaceae</taxon>
        <taxon>Psychrobacillus</taxon>
    </lineage>
</organism>
<dbReference type="RefSeq" id="WP_336498575.1">
    <property type="nucleotide sequence ID" value="NZ_JBAWSY010000014.1"/>
</dbReference>
<dbReference type="Proteomes" id="UP001364890">
    <property type="component" value="Unassembled WGS sequence"/>
</dbReference>
<reference evidence="3 4" key="1">
    <citation type="submission" date="2024-01" db="EMBL/GenBank/DDBJ databases">
        <title>Seven novel Bacillus-like species.</title>
        <authorList>
            <person name="Liu G."/>
        </authorList>
    </citation>
    <scope>NUCLEOTIDE SEQUENCE [LARGE SCALE GENOMIC DNA]</scope>
    <source>
        <strain evidence="3 4">FJAT-51614</strain>
    </source>
</reference>
<name>A0ABU8F7L7_9BACI</name>